<dbReference type="OrthoDB" id="391988at2759"/>
<evidence type="ECO:0000256" key="1">
    <source>
        <dbReference type="ARBA" id="ARBA00022723"/>
    </source>
</evidence>
<dbReference type="EMBL" id="LGTZ01002768">
    <property type="protein sequence ID" value="OJD11300.1"/>
    <property type="molecule type" value="Genomic_DNA"/>
</dbReference>
<gene>
    <name evidence="6" type="ORF">ACJ73_09572</name>
</gene>
<evidence type="ECO:0000256" key="4">
    <source>
        <dbReference type="ARBA" id="ARBA00023134"/>
    </source>
</evidence>
<keyword evidence="7" id="KW-1185">Reference proteome</keyword>
<dbReference type="GO" id="GO:0005525">
    <property type="term" value="F:GTP binding"/>
    <property type="evidence" value="ECO:0007669"/>
    <property type="project" value="UniProtKB-KW"/>
</dbReference>
<keyword evidence="4" id="KW-0342">GTP-binding</keyword>
<dbReference type="Gene3D" id="3.40.50.300">
    <property type="entry name" value="P-loop containing nucleotide triphosphate hydrolases"/>
    <property type="match status" value="1"/>
</dbReference>
<dbReference type="SUPFAM" id="SSF52540">
    <property type="entry name" value="P-loop containing nucleoside triphosphate hydrolases"/>
    <property type="match status" value="1"/>
</dbReference>
<dbReference type="Proteomes" id="UP000242791">
    <property type="component" value="Unassembled WGS sequence"/>
</dbReference>
<accession>A0A1J9Q5U1</accession>
<dbReference type="PROSITE" id="PS51706">
    <property type="entry name" value="G_ENGB"/>
    <property type="match status" value="1"/>
</dbReference>
<dbReference type="InterPro" id="IPR030393">
    <property type="entry name" value="G_ENGB_dom"/>
</dbReference>
<organism evidence="6 7">
    <name type="scientific">Blastomyces percursus</name>
    <dbReference type="NCBI Taxonomy" id="1658174"/>
    <lineage>
        <taxon>Eukaryota</taxon>
        <taxon>Fungi</taxon>
        <taxon>Dikarya</taxon>
        <taxon>Ascomycota</taxon>
        <taxon>Pezizomycotina</taxon>
        <taxon>Eurotiomycetes</taxon>
        <taxon>Eurotiomycetidae</taxon>
        <taxon>Onygenales</taxon>
        <taxon>Ajellomycetaceae</taxon>
        <taxon>Blastomyces</taxon>
    </lineage>
</organism>
<dbReference type="VEuPathDB" id="FungiDB:ACJ73_09572"/>
<dbReference type="InterPro" id="IPR052279">
    <property type="entry name" value="EngB_GTPase"/>
</dbReference>
<dbReference type="GO" id="GO:0046872">
    <property type="term" value="F:metal ion binding"/>
    <property type="evidence" value="ECO:0007669"/>
    <property type="project" value="UniProtKB-KW"/>
</dbReference>
<evidence type="ECO:0000313" key="7">
    <source>
        <dbReference type="Proteomes" id="UP000242791"/>
    </source>
</evidence>
<feature type="domain" description="EngB-type G" evidence="5">
    <location>
        <begin position="87"/>
        <end position="169"/>
    </location>
</feature>
<keyword evidence="2" id="KW-0547">Nucleotide-binding</keyword>
<dbReference type="InterPro" id="IPR006073">
    <property type="entry name" value="GTP-bd"/>
</dbReference>
<dbReference type="AlphaFoldDB" id="A0A1J9Q5U1"/>
<proteinExistence type="predicted"/>
<protein>
    <recommendedName>
        <fullName evidence="5">EngB-type G domain-containing protein</fullName>
    </recommendedName>
</protein>
<dbReference type="Pfam" id="PF01926">
    <property type="entry name" value="MMR_HSR1"/>
    <property type="match status" value="1"/>
</dbReference>
<evidence type="ECO:0000313" key="6">
    <source>
        <dbReference type="EMBL" id="OJD11300.1"/>
    </source>
</evidence>
<keyword evidence="1" id="KW-0479">Metal-binding</keyword>
<dbReference type="STRING" id="1658174.A0A1J9Q5U1"/>
<dbReference type="GO" id="GO:0005739">
    <property type="term" value="C:mitochondrion"/>
    <property type="evidence" value="ECO:0007669"/>
    <property type="project" value="TreeGrafter"/>
</dbReference>
<dbReference type="InterPro" id="IPR027417">
    <property type="entry name" value="P-loop_NTPase"/>
</dbReference>
<feature type="non-terminal residue" evidence="6">
    <location>
        <position position="169"/>
    </location>
</feature>
<reference evidence="6 7" key="1">
    <citation type="submission" date="2015-08" db="EMBL/GenBank/DDBJ databases">
        <title>Emmonsia species relationships and genome sequence.</title>
        <authorList>
            <person name="Cuomo C.A."/>
            <person name="Schwartz I.S."/>
            <person name="Kenyon C."/>
            <person name="De Hoog G.S."/>
            <person name="Govender N.P."/>
            <person name="Botha A."/>
            <person name="Moreno L."/>
            <person name="De Vries M."/>
            <person name="Munoz J.F."/>
            <person name="Stielow J.B."/>
        </authorList>
    </citation>
    <scope>NUCLEOTIDE SEQUENCE [LARGE SCALE GENOMIC DNA]</scope>
    <source>
        <strain evidence="6 7">EI222</strain>
    </source>
</reference>
<sequence length="169" mass="18472">MAGVKSAANTVKTLLRAAERPPQIPGTKLTASTPPTQLDLFDYCFYYDTLAPTPQQLQHSADVFRASNHSPIQMWTASEFRTIPMSDMPEVTFLGRSNSGKSSLLNAIMEKSMCYTSAKLGRTTTLNAYGIGGKKGGEAKVVLVDTPGYGKGSDEEWGEQIIKYLTKRK</sequence>
<comment type="caution">
    <text evidence="6">The sequence shown here is derived from an EMBL/GenBank/DDBJ whole genome shotgun (WGS) entry which is preliminary data.</text>
</comment>
<name>A0A1J9Q5U1_9EURO</name>
<evidence type="ECO:0000256" key="3">
    <source>
        <dbReference type="ARBA" id="ARBA00022842"/>
    </source>
</evidence>
<keyword evidence="3" id="KW-0460">Magnesium</keyword>
<evidence type="ECO:0000259" key="5">
    <source>
        <dbReference type="PROSITE" id="PS51706"/>
    </source>
</evidence>
<dbReference type="PANTHER" id="PTHR46498">
    <property type="entry name" value="GTP-BINDING PROTEIN 8"/>
    <property type="match status" value="1"/>
</dbReference>
<dbReference type="PANTHER" id="PTHR46498:SF1">
    <property type="entry name" value="GTP-BINDING PROTEIN 8"/>
    <property type="match status" value="1"/>
</dbReference>
<evidence type="ECO:0000256" key="2">
    <source>
        <dbReference type="ARBA" id="ARBA00022741"/>
    </source>
</evidence>